<comment type="caution">
    <text evidence="1">The sequence shown here is derived from an EMBL/GenBank/DDBJ whole genome shotgun (WGS) entry which is preliminary data.</text>
</comment>
<name>A0A060SIG6_PYCCI</name>
<dbReference type="AlphaFoldDB" id="A0A060SIG6"/>
<sequence>MGNMPSHRTTSLGLLTALVVGVFWLLSRWLDPGTEATSSSWSRTTGGYPPYLNVHGSATPASTPDRFPRRRRNVAFATSFVLHGDVYMAFAKSVGDVMDAEGGDDQRIDLFAPEFSFGFQGVVDDLNLWTHRGIRAGTDQLIEHVNKSSEDGGIQLIVLGTCEFDMNHYQSALVDAWGSRRDDDKFKIACVVHNVDDLRWQRHIPFWARRNAIRLLPIADHVAKGFRERFAVQADSLEPLLYTVGLEHIPVDVHVPILDIPHLPVRPLPRALEKAVIQGTFAAERRNYAGIFRGLIASLHEDPKAWGYRPLDGRPSFVPDPDSPIPPFRLLLVGSGWLDVPEELSHVVSMHTNLPYHDFYELIADCDIVVPAFADNTYLSVQASSTIALATELQVPLLVTNRTRRAYRYIDDPRAVVTRPAAMPEVQALKALRTGDASSFLSSDPADIGQAIGALVPLREAVDDMMHEGWIRETRSWKDWKEEVWKRNREVAERILRDRP</sequence>
<dbReference type="OrthoDB" id="549336at2759"/>
<evidence type="ECO:0000313" key="2">
    <source>
        <dbReference type="Proteomes" id="UP000029665"/>
    </source>
</evidence>
<evidence type="ECO:0008006" key="3">
    <source>
        <dbReference type="Google" id="ProtNLM"/>
    </source>
</evidence>
<proteinExistence type="predicted"/>
<dbReference type="Proteomes" id="UP000029665">
    <property type="component" value="Unassembled WGS sequence"/>
</dbReference>
<dbReference type="HOGENOM" id="CLU_045279_0_0_1"/>
<keyword evidence="2" id="KW-1185">Reference proteome</keyword>
<accession>A0A060SIG6</accession>
<evidence type="ECO:0000313" key="1">
    <source>
        <dbReference type="EMBL" id="CDO74195.1"/>
    </source>
</evidence>
<dbReference type="EMBL" id="CCBP010000125">
    <property type="protein sequence ID" value="CDO74195.1"/>
    <property type="molecule type" value="Genomic_DNA"/>
</dbReference>
<protein>
    <recommendedName>
        <fullName evidence="3">Glycosyltransferase Family 1 protein</fullName>
    </recommendedName>
</protein>
<dbReference type="OMA" id="AMAVECN"/>
<organism evidence="1 2">
    <name type="scientific">Pycnoporus cinnabarinus</name>
    <name type="common">Cinnabar-red polypore</name>
    <name type="synonym">Trametes cinnabarina</name>
    <dbReference type="NCBI Taxonomy" id="5643"/>
    <lineage>
        <taxon>Eukaryota</taxon>
        <taxon>Fungi</taxon>
        <taxon>Dikarya</taxon>
        <taxon>Basidiomycota</taxon>
        <taxon>Agaricomycotina</taxon>
        <taxon>Agaricomycetes</taxon>
        <taxon>Polyporales</taxon>
        <taxon>Polyporaceae</taxon>
        <taxon>Trametes</taxon>
    </lineage>
</organism>
<gene>
    <name evidence="1" type="ORF">BN946_scf185043.g247</name>
</gene>
<reference evidence="1" key="1">
    <citation type="submission" date="2014-01" db="EMBL/GenBank/DDBJ databases">
        <title>The genome of the white-rot fungus Pycnoporus cinnabarinus: a basidiomycete model with a versatile arsenal for lignocellulosic biomass breakdown.</title>
        <authorList>
            <person name="Levasseur A."/>
            <person name="Lomascolo A."/>
            <person name="Ruiz-Duenas F.J."/>
            <person name="Uzan E."/>
            <person name="Piumi F."/>
            <person name="Kues U."/>
            <person name="Ram A.F.J."/>
            <person name="Murat C."/>
            <person name="Haon M."/>
            <person name="Benoit I."/>
            <person name="Arfi Y."/>
            <person name="Chevret D."/>
            <person name="Drula E."/>
            <person name="Kwon M.J."/>
            <person name="Gouret P."/>
            <person name="Lesage-Meessen L."/>
            <person name="Lombard V."/>
            <person name="Mariette J."/>
            <person name="Noirot C."/>
            <person name="Park J."/>
            <person name="Patyshakuliyeva A."/>
            <person name="Wieneger R.A.B."/>
            <person name="Wosten H.A.B."/>
            <person name="Martin F."/>
            <person name="Coutinho P.M."/>
            <person name="de Vries R."/>
            <person name="Martinez A.T."/>
            <person name="Klopp C."/>
            <person name="Pontarotti P."/>
            <person name="Henrissat B."/>
            <person name="Record E."/>
        </authorList>
    </citation>
    <scope>NUCLEOTIDE SEQUENCE [LARGE SCALE GENOMIC DNA]</scope>
    <source>
        <strain evidence="1">BRFM137</strain>
    </source>
</reference>